<keyword evidence="2" id="KW-1185">Reference proteome</keyword>
<accession>A0A540K690</accession>
<comment type="caution">
    <text evidence="1">The sequence shown here is derived from an EMBL/GenBank/DDBJ whole genome shotgun (WGS) entry which is preliminary data.</text>
</comment>
<proteinExistence type="predicted"/>
<evidence type="ECO:0000313" key="2">
    <source>
        <dbReference type="Proteomes" id="UP000315295"/>
    </source>
</evidence>
<protein>
    <submittedName>
        <fullName evidence="1">Uncharacterized protein</fullName>
    </submittedName>
</protein>
<dbReference type="STRING" id="106549.A0A540K690"/>
<sequence>MKNLITGKLNRMGWRRRPASVSTGDDASVSTGDGASVFQLIQSHQEKAARLPPVEEIRTLLHLSFHGMLSTFSQCGAYENELPWNLGLWFGLVSSDSYIRGFIVSGWNPTGDQVAMLFKFDVSQSMIVGGPNNPS</sequence>
<dbReference type="AlphaFoldDB" id="A0A540K690"/>
<gene>
    <name evidence="1" type="ORF">C1H46_044737</name>
</gene>
<dbReference type="EMBL" id="VIEB01002641">
    <property type="protein sequence ID" value="TQD69731.1"/>
    <property type="molecule type" value="Genomic_DNA"/>
</dbReference>
<dbReference type="Proteomes" id="UP000315295">
    <property type="component" value="Unassembled WGS sequence"/>
</dbReference>
<name>A0A540K690_MALBA</name>
<reference evidence="1 2" key="1">
    <citation type="journal article" date="2019" name="G3 (Bethesda)">
        <title>Sequencing of a Wild Apple (Malus baccata) Genome Unravels the Differences Between Cultivated and Wild Apple Species Regarding Disease Resistance and Cold Tolerance.</title>
        <authorList>
            <person name="Chen X."/>
        </authorList>
    </citation>
    <scope>NUCLEOTIDE SEQUENCE [LARGE SCALE GENOMIC DNA]</scope>
    <source>
        <strain evidence="2">cv. Shandingzi</strain>
        <tissue evidence="1">Leaves</tissue>
    </source>
</reference>
<evidence type="ECO:0000313" key="1">
    <source>
        <dbReference type="EMBL" id="TQD69731.1"/>
    </source>
</evidence>
<organism evidence="1 2">
    <name type="scientific">Malus baccata</name>
    <name type="common">Siberian crab apple</name>
    <name type="synonym">Pyrus baccata</name>
    <dbReference type="NCBI Taxonomy" id="106549"/>
    <lineage>
        <taxon>Eukaryota</taxon>
        <taxon>Viridiplantae</taxon>
        <taxon>Streptophyta</taxon>
        <taxon>Embryophyta</taxon>
        <taxon>Tracheophyta</taxon>
        <taxon>Spermatophyta</taxon>
        <taxon>Magnoliopsida</taxon>
        <taxon>eudicotyledons</taxon>
        <taxon>Gunneridae</taxon>
        <taxon>Pentapetalae</taxon>
        <taxon>rosids</taxon>
        <taxon>fabids</taxon>
        <taxon>Rosales</taxon>
        <taxon>Rosaceae</taxon>
        <taxon>Amygdaloideae</taxon>
        <taxon>Maleae</taxon>
        <taxon>Malus</taxon>
    </lineage>
</organism>